<name>A0AAQ4ER92_AMBAM</name>
<gene>
    <name evidence="1" type="ORF">V5799_029520</name>
</gene>
<proteinExistence type="predicted"/>
<protein>
    <submittedName>
        <fullName evidence="1">Uncharacterized protein</fullName>
    </submittedName>
</protein>
<comment type="caution">
    <text evidence="1">The sequence shown here is derived from an EMBL/GenBank/DDBJ whole genome shotgun (WGS) entry which is preliminary data.</text>
</comment>
<accession>A0AAQ4ER92</accession>
<dbReference type="EMBL" id="JARKHS020012173">
    <property type="protein sequence ID" value="KAK8777138.1"/>
    <property type="molecule type" value="Genomic_DNA"/>
</dbReference>
<evidence type="ECO:0000313" key="2">
    <source>
        <dbReference type="Proteomes" id="UP001321473"/>
    </source>
</evidence>
<keyword evidence="2" id="KW-1185">Reference proteome</keyword>
<organism evidence="1 2">
    <name type="scientific">Amblyomma americanum</name>
    <name type="common">Lone star tick</name>
    <dbReference type="NCBI Taxonomy" id="6943"/>
    <lineage>
        <taxon>Eukaryota</taxon>
        <taxon>Metazoa</taxon>
        <taxon>Ecdysozoa</taxon>
        <taxon>Arthropoda</taxon>
        <taxon>Chelicerata</taxon>
        <taxon>Arachnida</taxon>
        <taxon>Acari</taxon>
        <taxon>Parasitiformes</taxon>
        <taxon>Ixodida</taxon>
        <taxon>Ixodoidea</taxon>
        <taxon>Ixodidae</taxon>
        <taxon>Amblyomminae</taxon>
        <taxon>Amblyomma</taxon>
    </lineage>
</organism>
<dbReference type="Proteomes" id="UP001321473">
    <property type="component" value="Unassembled WGS sequence"/>
</dbReference>
<dbReference type="AlphaFoldDB" id="A0AAQ4ER92"/>
<evidence type="ECO:0000313" key="1">
    <source>
        <dbReference type="EMBL" id="KAK8777138.1"/>
    </source>
</evidence>
<sequence length="234" mass="25190">MKSDTKDTFHNGAPAGLSTALGLVLYVNDYVYGVRIPDVVLTPSILPTDKRCSDPRKQATYDGMLGQLEFLGCAPPGSAPGSTTASISSAYRYGDTPLTGIEHGSTARMMTSNPLVFFVQALGLVLYVNDYVYGVRIPDVVLTPSILPTDERCSDPREQATYDGMLYQLEFLGCAPPGSAPGSTMASISSAYRYGDTPHTGIGHGSTARMMASNPLVFFVQKRELLASKKRFRV</sequence>
<reference evidence="1 2" key="1">
    <citation type="journal article" date="2023" name="Arcadia Sci">
        <title>De novo assembly of a long-read Amblyomma americanum tick genome.</title>
        <authorList>
            <person name="Chou S."/>
            <person name="Poskanzer K.E."/>
            <person name="Rollins M."/>
            <person name="Thuy-Boun P.S."/>
        </authorList>
    </citation>
    <scope>NUCLEOTIDE SEQUENCE [LARGE SCALE GENOMIC DNA]</scope>
    <source>
        <strain evidence="1">F_SG_1</strain>
        <tissue evidence="1">Salivary glands</tissue>
    </source>
</reference>